<accession>A0A840TID1</accession>
<feature type="transmembrane region" description="Helical" evidence="1">
    <location>
        <begin position="175"/>
        <end position="197"/>
    </location>
</feature>
<evidence type="ECO:0000313" key="3">
    <source>
        <dbReference type="Proteomes" id="UP000557307"/>
    </source>
</evidence>
<proteinExistence type="predicted"/>
<keyword evidence="1" id="KW-0472">Membrane</keyword>
<protein>
    <submittedName>
        <fullName evidence="2">ABC-type multidrug transport system fused ATPase/permease subunit</fullName>
    </submittedName>
</protein>
<dbReference type="Proteomes" id="UP000557307">
    <property type="component" value="Unassembled WGS sequence"/>
</dbReference>
<dbReference type="AlphaFoldDB" id="A0A840TID1"/>
<feature type="transmembrane region" description="Helical" evidence="1">
    <location>
        <begin position="21"/>
        <end position="38"/>
    </location>
</feature>
<dbReference type="RefSeq" id="WP_184171294.1">
    <property type="nucleotide sequence ID" value="NZ_JACHGF010000001.1"/>
</dbReference>
<keyword evidence="3" id="KW-1185">Reference proteome</keyword>
<feature type="transmembrane region" description="Helical" evidence="1">
    <location>
        <begin position="203"/>
        <end position="221"/>
    </location>
</feature>
<dbReference type="EMBL" id="JACHGF010000001">
    <property type="protein sequence ID" value="MBB5282705.1"/>
    <property type="molecule type" value="Genomic_DNA"/>
</dbReference>
<reference evidence="2 3" key="1">
    <citation type="submission" date="2020-08" db="EMBL/GenBank/DDBJ databases">
        <title>Genomic Encyclopedia of Type Strains, Phase IV (KMG-IV): sequencing the most valuable type-strain genomes for metagenomic binning, comparative biology and taxonomic classification.</title>
        <authorList>
            <person name="Goeker M."/>
        </authorList>
    </citation>
    <scope>NUCLEOTIDE SEQUENCE [LARGE SCALE GENOMIC DNA]</scope>
    <source>
        <strain evidence="2 3">DSM 105074</strain>
    </source>
</reference>
<feature type="transmembrane region" description="Helical" evidence="1">
    <location>
        <begin position="44"/>
        <end position="61"/>
    </location>
</feature>
<comment type="caution">
    <text evidence="2">The sequence shown here is derived from an EMBL/GenBank/DDBJ whole genome shotgun (WGS) entry which is preliminary data.</text>
</comment>
<gene>
    <name evidence="2" type="ORF">HNQ92_000826</name>
</gene>
<organism evidence="2 3">
    <name type="scientific">Rhabdobacter roseus</name>
    <dbReference type="NCBI Taxonomy" id="1655419"/>
    <lineage>
        <taxon>Bacteria</taxon>
        <taxon>Pseudomonadati</taxon>
        <taxon>Bacteroidota</taxon>
        <taxon>Cytophagia</taxon>
        <taxon>Cytophagales</taxon>
        <taxon>Cytophagaceae</taxon>
        <taxon>Rhabdobacter</taxon>
    </lineage>
</organism>
<keyword evidence="1" id="KW-0812">Transmembrane</keyword>
<keyword evidence="1" id="KW-1133">Transmembrane helix</keyword>
<evidence type="ECO:0000256" key="1">
    <source>
        <dbReference type="SAM" id="Phobius"/>
    </source>
</evidence>
<name>A0A840TID1_9BACT</name>
<evidence type="ECO:0000313" key="2">
    <source>
        <dbReference type="EMBL" id="MBB5282705.1"/>
    </source>
</evidence>
<sequence length="304" mass="35824">MMTNRIEISKFDIKASQVMTWAFTLLFLIVSAIIIFSSFTLNGLFVFVIMVLLTALINYWSSKIWNIWHENNFLYIQNIYTTRKIFINKFEKIEMTSVLNNLYTLYLNDGKKYQFRIKPTDNLMLFFKTDPQFYAKEMTKEINELKRNAGVELKHERESQVMILESKLSLGGIKYIQLLILLICIFLIIINSIFLWINPSNHIKALFVLTLVFIATLNYFYSKIYDVCLNKNRIVFKNFYRSKEKEINSFKLLKKSNYIPFLYIVVFNDSQAYFIGNMKLISKEFTGGVVEDLEAVTIQLKGSL</sequence>